<evidence type="ECO:0000313" key="1">
    <source>
        <dbReference type="EMBL" id="MBB6324488.1"/>
    </source>
</evidence>
<comment type="caution">
    <text evidence="1">The sequence shown here is derived from an EMBL/GenBank/DDBJ whole genome shotgun (WGS) entry which is preliminary data.</text>
</comment>
<evidence type="ECO:0000313" key="2">
    <source>
        <dbReference type="Proteomes" id="UP000588604"/>
    </source>
</evidence>
<reference evidence="1 2" key="1">
    <citation type="submission" date="2020-08" db="EMBL/GenBank/DDBJ databases">
        <title>Genomic Encyclopedia of Type Strains, Phase IV (KMG-IV): sequencing the most valuable type-strain genomes for metagenomic binning, comparative biology and taxonomic classification.</title>
        <authorList>
            <person name="Goeker M."/>
        </authorList>
    </citation>
    <scope>NUCLEOTIDE SEQUENCE [LARGE SCALE GENOMIC DNA]</scope>
    <source>
        <strain evidence="1 2">DSM 102044</strain>
    </source>
</reference>
<proteinExistence type="predicted"/>
<dbReference type="RefSeq" id="WP_184492470.1">
    <property type="nucleotide sequence ID" value="NZ_JACIJO010000001.1"/>
</dbReference>
<dbReference type="AlphaFoldDB" id="A0A841MPC7"/>
<dbReference type="EMBL" id="JACIJO010000001">
    <property type="protein sequence ID" value="MBB6324488.1"/>
    <property type="molecule type" value="Genomic_DNA"/>
</dbReference>
<gene>
    <name evidence="1" type="ORF">FHS59_000103</name>
</gene>
<organism evidence="1 2">
    <name type="scientific">Algoriphagus iocasae</name>
    <dbReference type="NCBI Taxonomy" id="1836499"/>
    <lineage>
        <taxon>Bacteria</taxon>
        <taxon>Pseudomonadati</taxon>
        <taxon>Bacteroidota</taxon>
        <taxon>Cytophagia</taxon>
        <taxon>Cytophagales</taxon>
        <taxon>Cyclobacteriaceae</taxon>
        <taxon>Algoriphagus</taxon>
    </lineage>
</organism>
<keyword evidence="2" id="KW-1185">Reference proteome</keyword>
<sequence length="230" mass="27019">MKIKNRIITLVIPLTIGFTVLPHQNARAVPIAVIIKVIKEAIKKVIQAIDLKVQRLQNRTIWLQNAQKVLENKLSELKLREISDWSEKQRQQYDALFQELWKVKSLISRFQRVRDIADMQAQLVTEYRKAWEVIQNSPLLLAEEKQMISNTYQHILEASLENLDHLTGIMTSFTVQMNDADRLRALHQAEKRIRGNLHDLRAFNARNYRLISSRHSPFSDPLKQHYDLDH</sequence>
<dbReference type="Proteomes" id="UP000588604">
    <property type="component" value="Unassembled WGS sequence"/>
</dbReference>
<accession>A0A841MPC7</accession>
<name>A0A841MPC7_9BACT</name>
<protein>
    <submittedName>
        <fullName evidence="1">Putative ubiquitin-like protein YukD</fullName>
    </submittedName>
</protein>